<sequence length="207" mass="22977">MGNDGGSIPKRSELVKEKKKDPVADARIQTIARWFYCALSKTLLQVPVVADLLGTLYNREAILEMLLDRSRYGDADVICPHIHSLKDVVTLKLTPNSAAQYSHTNGTTLMGADESAPRALFVCPITKREMNGRYRFVFSRQCGCVVSEQAVREIEEAHCLVCNKPVAPDDYIPINPDAEQLVKLKAALESRKKAKVNDDGHINEHGC</sequence>
<dbReference type="InterPro" id="IPR027799">
    <property type="entry name" value="Rtf2_RING-finger"/>
</dbReference>
<dbReference type="EMBL" id="KZ989396">
    <property type="protein sequence ID" value="RKP26545.1"/>
    <property type="molecule type" value="Genomic_DNA"/>
</dbReference>
<gene>
    <name evidence="2" type="ORF">SYNPS1DRAFT_14042</name>
</gene>
<dbReference type="Pfam" id="PF04641">
    <property type="entry name" value="Rtf2"/>
    <property type="match status" value="1"/>
</dbReference>
<reference evidence="3" key="1">
    <citation type="journal article" date="2018" name="Nat. Microbiol.">
        <title>Leveraging single-cell genomics to expand the fungal tree of life.</title>
        <authorList>
            <person name="Ahrendt S.R."/>
            <person name="Quandt C.A."/>
            <person name="Ciobanu D."/>
            <person name="Clum A."/>
            <person name="Salamov A."/>
            <person name="Andreopoulos B."/>
            <person name="Cheng J.F."/>
            <person name="Woyke T."/>
            <person name="Pelin A."/>
            <person name="Henrissat B."/>
            <person name="Reynolds N.K."/>
            <person name="Benny G.L."/>
            <person name="Smith M.E."/>
            <person name="James T.Y."/>
            <person name="Grigoriev I.V."/>
        </authorList>
    </citation>
    <scope>NUCLEOTIDE SEQUENCE [LARGE SCALE GENOMIC DNA]</scope>
    <source>
        <strain evidence="3">Benny S71-1</strain>
    </source>
</reference>
<dbReference type="InterPro" id="IPR006735">
    <property type="entry name" value="Rtf2"/>
</dbReference>
<dbReference type="CDD" id="cd16653">
    <property type="entry name" value="RING-like_Rtf2"/>
    <property type="match status" value="1"/>
</dbReference>
<dbReference type="GO" id="GO:0006274">
    <property type="term" value="P:DNA replication termination"/>
    <property type="evidence" value="ECO:0007669"/>
    <property type="project" value="TreeGrafter"/>
</dbReference>
<evidence type="ECO:0000313" key="3">
    <source>
        <dbReference type="Proteomes" id="UP000278143"/>
    </source>
</evidence>
<proteinExistence type="inferred from homology"/>
<dbReference type="Proteomes" id="UP000278143">
    <property type="component" value="Unassembled WGS sequence"/>
</dbReference>
<dbReference type="PANTHER" id="PTHR12775">
    <property type="entry name" value="PROTEIN C20ORF43 HOMOLOG"/>
    <property type="match status" value="1"/>
</dbReference>
<name>A0A4P9Z2F3_9FUNG</name>
<dbReference type="PANTHER" id="PTHR12775:SF0">
    <property type="entry name" value="REPLICATION TERMINATION FACTOR 2"/>
    <property type="match status" value="1"/>
</dbReference>
<organism evidence="2 3">
    <name type="scientific">Syncephalis pseudoplumigaleata</name>
    <dbReference type="NCBI Taxonomy" id="1712513"/>
    <lineage>
        <taxon>Eukaryota</taxon>
        <taxon>Fungi</taxon>
        <taxon>Fungi incertae sedis</taxon>
        <taxon>Zoopagomycota</taxon>
        <taxon>Zoopagomycotina</taxon>
        <taxon>Zoopagomycetes</taxon>
        <taxon>Zoopagales</taxon>
        <taxon>Piptocephalidaceae</taxon>
        <taxon>Syncephalis</taxon>
    </lineage>
</organism>
<dbReference type="OrthoDB" id="247013at2759"/>
<evidence type="ECO:0000256" key="1">
    <source>
        <dbReference type="ARBA" id="ARBA00009885"/>
    </source>
</evidence>
<keyword evidence="3" id="KW-1185">Reference proteome</keyword>
<dbReference type="SUPFAM" id="SSF57850">
    <property type="entry name" value="RING/U-box"/>
    <property type="match status" value="1"/>
</dbReference>
<dbReference type="GO" id="GO:0005634">
    <property type="term" value="C:nucleus"/>
    <property type="evidence" value="ECO:0007669"/>
    <property type="project" value="TreeGrafter"/>
</dbReference>
<dbReference type="AlphaFoldDB" id="A0A4P9Z2F3"/>
<comment type="similarity">
    <text evidence="1">Belongs to the rtf2 family.</text>
</comment>
<evidence type="ECO:0000313" key="2">
    <source>
        <dbReference type="EMBL" id="RKP26545.1"/>
    </source>
</evidence>
<protein>
    <submittedName>
        <fullName evidence="2">Rtf2 RING-finger-domain-containing protein</fullName>
    </submittedName>
</protein>
<accession>A0A4P9Z2F3</accession>